<keyword evidence="3" id="KW-0343">GTPase activation</keyword>
<dbReference type="Pfam" id="PF14656">
    <property type="entry name" value="RAB3GAP2_C"/>
    <property type="match status" value="1"/>
</dbReference>
<dbReference type="GO" id="GO:0005737">
    <property type="term" value="C:cytoplasm"/>
    <property type="evidence" value="ECO:0007669"/>
    <property type="project" value="UniProtKB-SubCell"/>
</dbReference>
<feature type="compositionally biased region" description="Acidic residues" evidence="5">
    <location>
        <begin position="776"/>
        <end position="787"/>
    </location>
</feature>
<proteinExistence type="inferred from homology"/>
<feature type="domain" description="Rab3GAP regulatory subunit C-terminal" evidence="7">
    <location>
        <begin position="849"/>
        <end position="1494"/>
    </location>
</feature>
<keyword evidence="9" id="KW-1185">Reference proteome</keyword>
<evidence type="ECO:0000256" key="2">
    <source>
        <dbReference type="ARBA" id="ARBA00008153"/>
    </source>
</evidence>
<dbReference type="EnsemblMetazoa" id="XM_030998399">
    <property type="protein sequence ID" value="XP_030854259"/>
    <property type="gene ID" value="LOC585668"/>
</dbReference>
<keyword evidence="4" id="KW-0963">Cytoplasm</keyword>
<feature type="region of interest" description="Disordered" evidence="5">
    <location>
        <begin position="31"/>
        <end position="62"/>
    </location>
</feature>
<feature type="compositionally biased region" description="Basic and acidic residues" evidence="5">
    <location>
        <begin position="684"/>
        <end position="696"/>
    </location>
</feature>
<evidence type="ECO:0000256" key="1">
    <source>
        <dbReference type="ARBA" id="ARBA00004496"/>
    </source>
</evidence>
<evidence type="ECO:0000313" key="9">
    <source>
        <dbReference type="Proteomes" id="UP000007110"/>
    </source>
</evidence>
<evidence type="ECO:0008006" key="10">
    <source>
        <dbReference type="Google" id="ProtNLM"/>
    </source>
</evidence>
<feature type="compositionally biased region" description="Basic and acidic residues" evidence="5">
    <location>
        <begin position="668"/>
        <end position="677"/>
    </location>
</feature>
<feature type="domain" description="Rab3-GAP regulatory subunit N-terminal" evidence="6">
    <location>
        <begin position="66"/>
        <end position="497"/>
    </location>
</feature>
<dbReference type="InterPro" id="IPR029257">
    <property type="entry name" value="RAB3GAP2_C"/>
</dbReference>
<evidence type="ECO:0000259" key="7">
    <source>
        <dbReference type="Pfam" id="PF14656"/>
    </source>
</evidence>
<reference evidence="8" key="2">
    <citation type="submission" date="2021-01" db="UniProtKB">
        <authorList>
            <consortium name="EnsemblMetazoa"/>
        </authorList>
    </citation>
    <scope>IDENTIFICATION</scope>
</reference>
<evidence type="ECO:0000256" key="5">
    <source>
        <dbReference type="SAM" id="MobiDB-lite"/>
    </source>
</evidence>
<dbReference type="GO" id="GO:0005096">
    <property type="term" value="F:GTPase activator activity"/>
    <property type="evidence" value="ECO:0007669"/>
    <property type="project" value="UniProtKB-KW"/>
</dbReference>
<comment type="similarity">
    <text evidence="2">Belongs to the Rab3-GAP regulatory subunit family.</text>
</comment>
<feature type="compositionally biased region" description="Basic and acidic residues" evidence="5">
    <location>
        <begin position="1334"/>
        <end position="1349"/>
    </location>
</feature>
<evidence type="ECO:0000256" key="3">
    <source>
        <dbReference type="ARBA" id="ARBA00022468"/>
    </source>
</evidence>
<evidence type="ECO:0000256" key="4">
    <source>
        <dbReference type="ARBA" id="ARBA00022490"/>
    </source>
</evidence>
<evidence type="ECO:0000259" key="6">
    <source>
        <dbReference type="Pfam" id="PF14655"/>
    </source>
</evidence>
<evidence type="ECO:0000313" key="8">
    <source>
        <dbReference type="EnsemblMetazoa" id="XP_030854259"/>
    </source>
</evidence>
<dbReference type="PANTHER" id="PTHR12472:SF0">
    <property type="entry name" value="RAB3 GTPASE-ACTIVATING PROTEIN NON-CATALYTIC SUBUNIT"/>
    <property type="match status" value="1"/>
</dbReference>
<feature type="region of interest" description="Disordered" evidence="5">
    <location>
        <begin position="766"/>
        <end position="787"/>
    </location>
</feature>
<protein>
    <recommendedName>
        <fullName evidence="10">Rab3 GTPase-activating protein non-catalytic subunit</fullName>
    </recommendedName>
</protein>
<feature type="region of interest" description="Disordered" evidence="5">
    <location>
        <begin position="1328"/>
        <end position="1362"/>
    </location>
</feature>
<accession>A0A7M7T4Y8</accession>
<name>A0A7M7T4Y8_STRPU</name>
<organism evidence="8 9">
    <name type="scientific">Strongylocentrotus purpuratus</name>
    <name type="common">Purple sea urchin</name>
    <dbReference type="NCBI Taxonomy" id="7668"/>
    <lineage>
        <taxon>Eukaryota</taxon>
        <taxon>Metazoa</taxon>
        <taxon>Echinodermata</taxon>
        <taxon>Eleutherozoa</taxon>
        <taxon>Echinozoa</taxon>
        <taxon>Echinoidea</taxon>
        <taxon>Euechinoidea</taxon>
        <taxon>Echinacea</taxon>
        <taxon>Camarodonta</taxon>
        <taxon>Echinidea</taxon>
        <taxon>Strongylocentrotidae</taxon>
        <taxon>Strongylocentrotus</taxon>
    </lineage>
</organism>
<feature type="compositionally biased region" description="Low complexity" evidence="5">
    <location>
        <begin position="42"/>
        <end position="57"/>
    </location>
</feature>
<dbReference type="InterPro" id="IPR026059">
    <property type="entry name" value="Rab3GAP2"/>
</dbReference>
<sequence length="1514" mass="168326">MSCVLTNVGCFYDIAAVQRYLFPNWKKDEGGKDTDGWEDADWSWSGEESNSEGSEVEAGPPDQDAWMQECSIALSPTSELMVIAFEQKAVFLQQKWDPEEKDGVDNKYHIIYKGMLNQEEGECITCAMCVPLASQKRSSHGAPDWTCVVLGFTSGYVRMYTETGSLLLSQLLHEDPVLKLKGRTYEMPRHAGVAEQQEELTILYPTALVTVDGFSLFQSLRACRNQLAKAAASGSDNILPPPLAYKKWGLQQQDAIVDHISTGVVTSYSFDQLHAASTLGGYNASIKKSPPICHKYITTGAGPFLGFFYALEGSAQPLFSDVALAVASKLKSAIFSAASGWFGFGGNKQTTDTPAPSKTSKPRVEPAISLPIRFGLPDVRRHGDTIVLAPGMRLAASTDSFGRVSLIDVTRGVAVRMWKGYRDAQCGWIQVIEDIHRERTSEHGSKRPRHSTDSKHGPRVALFLVIYAPRRGIIEVWNTQQGPRVAAFNVPKSCRLLYPGYGVMGLNSLSVQDSRTRPHMLQCCLLEPSGLVRTFNVPFHLALSDKNSKRAHDLHLIKKLSSLLHHRRSLKEPIVEPISKILQDLKLTAYKQQALDKAFSAKGMSSEELFHIIRVLINQLGGQDPSCMDYESRRLLQYCGCQVKLIEAYIKIQGLLGKAETMEGGEERVAAMERTEEGVEGNETGERGVEDPKEESGSGSISRITPKDLASKLKQDLTSVESLLDDLSSYLSSSGQARVHFASDYSMDPATFLSCFKTVVQRANKEGKEEGTMQGDETEEKQEENEEEEVTALTEELKMKVTFKENLAEEKRLTLGMYMFKPCLVDSCSSYELCEVFRDTEIGSHDIKMLLLQVWLHNENEFLKDPITTTANLHSLMTEVSAPTMPFSPRPLGGVNISPGEMEIIHGLLYETRHVCGAEVAGMVMRSLVSDIDRHKGADYKGLLDSDQMDVDGDPVTTPSSDLSPDWVDVSMWEVLIEQLRDLMVLQRLLQTKLNKATSSRLQKDYSRGWSIEGSLPPIDVTVPDISVKHVMEGGKGIFAEMVARWVAHYRIPPGFLSKCSVSSHALNLSRESSRVDDTNVEQDHDETAAIEQLQETFHTLCSRFPHSLDHDVLQAHCTWEYVVQWNKNPEITGFLACGLYHLRSIRNPVLQHGVSSMMWHTFMVKKVSATTFLMDKVGKAPKDRLCRRDVGLGETAIGKFLGFATDLLDCIYQVEAESSLTPIFDVEDLWQHIQGPAPLVELAVNQTLPNHSLVDVHKQLCTIMHAVMTFSIKSVKVLQFFDYKTKNAFFKALGTTFIPSTHEIDYGLVKLRQQFLLRLVTAATLTLPPNHQSEPDTTRRTTSDRRDSTVSTDEGGNIVPLDNPKKLPKTHLAYVWCNVAQQLALALRVDCDYVKRHFVCELYNSGYDAVAQELVVTVAEQTEMAVQLIHIVGQRLAQELIIGADSVTVERQSRLPPSLITWLKALSGESLRCPHPPISDTAHLAGQAVGLLPDTHNQYALALQLIEAVGSLT</sequence>
<dbReference type="PANTHER" id="PTHR12472">
    <property type="entry name" value="RAB3-GAP REGULATORY DOMAIN"/>
    <property type="match status" value="1"/>
</dbReference>
<dbReference type="GeneID" id="585668"/>
<dbReference type="Pfam" id="PF14655">
    <property type="entry name" value="RAB3GAP2_N"/>
    <property type="match status" value="1"/>
</dbReference>
<dbReference type="RefSeq" id="XP_030854259.1">
    <property type="nucleotide sequence ID" value="XM_030998399.1"/>
</dbReference>
<reference evidence="9" key="1">
    <citation type="submission" date="2015-02" db="EMBL/GenBank/DDBJ databases">
        <title>Genome sequencing for Strongylocentrotus purpuratus.</title>
        <authorList>
            <person name="Murali S."/>
            <person name="Liu Y."/>
            <person name="Vee V."/>
            <person name="English A."/>
            <person name="Wang M."/>
            <person name="Skinner E."/>
            <person name="Han Y."/>
            <person name="Muzny D.M."/>
            <person name="Worley K.C."/>
            <person name="Gibbs R.A."/>
        </authorList>
    </citation>
    <scope>NUCLEOTIDE SEQUENCE</scope>
</reference>
<comment type="subcellular location">
    <subcellularLocation>
        <location evidence="1">Cytoplasm</location>
    </subcellularLocation>
</comment>
<feature type="region of interest" description="Disordered" evidence="5">
    <location>
        <begin position="668"/>
        <end position="705"/>
    </location>
</feature>
<dbReference type="CTD" id="25782"/>
<dbReference type="InterPro" id="IPR032839">
    <property type="entry name" value="RAB3GAP_N"/>
</dbReference>
<dbReference type="Proteomes" id="UP000007110">
    <property type="component" value="Unassembled WGS sequence"/>
</dbReference>